<dbReference type="RefSeq" id="WP_393971357.1">
    <property type="nucleotide sequence ID" value="NZ_CP133772.1"/>
</dbReference>
<dbReference type="Gene3D" id="6.20.330.10">
    <property type="match status" value="1"/>
</dbReference>
<keyword evidence="7" id="KW-1185">Reference proteome</keyword>
<reference evidence="6 7" key="1">
    <citation type="submission" date="2023-09" db="EMBL/GenBank/DDBJ databases">
        <authorList>
            <person name="Golyshina O.V."/>
            <person name="Lunev E.A."/>
            <person name="Bargiela R."/>
            <person name="Gaines M.C."/>
            <person name="Daum B."/>
            <person name="Bale N.J."/>
            <person name="Koenen M."/>
            <person name="Sinninghe Damst J.S."/>
            <person name="Yakimov M."/>
            <person name="Golyshin P.N."/>
        </authorList>
    </citation>
    <scope>NUCLEOTIDE SEQUENCE [LARGE SCALE GENOMIC DNA]</scope>
    <source>
        <strain evidence="6 7">M1</strain>
    </source>
</reference>
<accession>A0AAX4NHU2</accession>
<evidence type="ECO:0000313" key="6">
    <source>
        <dbReference type="EMBL" id="WYY01035.1"/>
    </source>
</evidence>
<dbReference type="SUPFAM" id="SSF52096">
    <property type="entry name" value="ClpP/crotonase"/>
    <property type="match status" value="1"/>
</dbReference>
<name>A0AAX4NHU2_9ARCH</name>
<keyword evidence="2" id="KW-0645">Protease</keyword>
<sequence length="247" mass="27350">MYVAKINFSGKISQRSLSDYGPILEFVERKRKISGVILTINSGGGDATSSQILFNKIRKIDTIKPVYAYINGVGASGAYWMACACRKIYSLETSIVGSIGVISMVPNVKGLLDRIGVRVDIDKIGRYKDMNSPFGESDKEASEKYHEILEEIFSVFRNSVKERRKFTDEEIGKIATGEVFAPRKAMELRLIDGIGDIEAALDDMSRSYDTGKKTRSFSPKRPFVSRVIGAGAFSSLRDSVLDAIFSE</sequence>
<dbReference type="CDD" id="cd07023">
    <property type="entry name" value="S49_Sppa_N_C"/>
    <property type="match status" value="1"/>
</dbReference>
<dbReference type="InterPro" id="IPR004635">
    <property type="entry name" value="Pept_S49_SppA"/>
</dbReference>
<dbReference type="EMBL" id="CP133772">
    <property type="protein sequence ID" value="WYY01035.1"/>
    <property type="molecule type" value="Genomic_DNA"/>
</dbReference>
<dbReference type="Proteomes" id="UP001451606">
    <property type="component" value="Chromosome"/>
</dbReference>
<dbReference type="KEGG" id="omr:OXIME_001631"/>
<proteinExistence type="inferred from homology"/>
<dbReference type="PANTHER" id="PTHR42987:SF4">
    <property type="entry name" value="PROTEASE SOHB-RELATED"/>
    <property type="match status" value="1"/>
</dbReference>
<dbReference type="GO" id="GO:0006508">
    <property type="term" value="P:proteolysis"/>
    <property type="evidence" value="ECO:0007669"/>
    <property type="project" value="UniProtKB-KW"/>
</dbReference>
<dbReference type="Gene3D" id="3.90.226.10">
    <property type="entry name" value="2-enoyl-CoA Hydratase, Chain A, domain 1"/>
    <property type="match status" value="1"/>
</dbReference>
<dbReference type="PANTHER" id="PTHR42987">
    <property type="entry name" value="PEPTIDASE S49"/>
    <property type="match status" value="1"/>
</dbReference>
<keyword evidence="4" id="KW-0720">Serine protease</keyword>
<dbReference type="GeneID" id="95968369"/>
<evidence type="ECO:0000256" key="3">
    <source>
        <dbReference type="ARBA" id="ARBA00022801"/>
    </source>
</evidence>
<dbReference type="InterPro" id="IPR002142">
    <property type="entry name" value="Peptidase_S49"/>
</dbReference>
<evidence type="ECO:0000256" key="2">
    <source>
        <dbReference type="ARBA" id="ARBA00022670"/>
    </source>
</evidence>
<organism evidence="6 7">
    <name type="scientific">Oxyplasma meridianum</name>
    <dbReference type="NCBI Taxonomy" id="3073602"/>
    <lineage>
        <taxon>Archaea</taxon>
        <taxon>Methanobacteriati</taxon>
        <taxon>Thermoplasmatota</taxon>
        <taxon>Thermoplasmata</taxon>
        <taxon>Thermoplasmatales</taxon>
        <taxon>Thermoplasmataceae</taxon>
        <taxon>Oxyplasma</taxon>
    </lineage>
</organism>
<evidence type="ECO:0000256" key="4">
    <source>
        <dbReference type="ARBA" id="ARBA00022825"/>
    </source>
</evidence>
<gene>
    <name evidence="6" type="primary">sppA</name>
    <name evidence="6" type="ORF">OXIME_001631</name>
</gene>
<dbReference type="GO" id="GO:0008236">
    <property type="term" value="F:serine-type peptidase activity"/>
    <property type="evidence" value="ECO:0007669"/>
    <property type="project" value="UniProtKB-KW"/>
</dbReference>
<dbReference type="InterPro" id="IPR047272">
    <property type="entry name" value="S49_SppA_C"/>
</dbReference>
<protein>
    <submittedName>
        <fullName evidence="6">Signal peptide peptidase SppA</fullName>
    </submittedName>
</protein>
<feature type="domain" description="Peptidase S49" evidence="5">
    <location>
        <begin position="61"/>
        <end position="205"/>
    </location>
</feature>
<dbReference type="AlphaFoldDB" id="A0AAX4NHU2"/>
<dbReference type="Pfam" id="PF01343">
    <property type="entry name" value="Peptidase_S49"/>
    <property type="match status" value="1"/>
</dbReference>
<evidence type="ECO:0000313" key="7">
    <source>
        <dbReference type="Proteomes" id="UP001451606"/>
    </source>
</evidence>
<dbReference type="InterPro" id="IPR029045">
    <property type="entry name" value="ClpP/crotonase-like_dom_sf"/>
</dbReference>
<evidence type="ECO:0000256" key="1">
    <source>
        <dbReference type="ARBA" id="ARBA00008683"/>
    </source>
</evidence>
<keyword evidence="3" id="KW-0378">Hydrolase</keyword>
<comment type="similarity">
    <text evidence="1">Belongs to the peptidase S49 family.</text>
</comment>
<evidence type="ECO:0000259" key="5">
    <source>
        <dbReference type="Pfam" id="PF01343"/>
    </source>
</evidence>
<dbReference type="NCBIfam" id="TIGR00706">
    <property type="entry name" value="SppA_dom"/>
    <property type="match status" value="1"/>
</dbReference>